<accession>A0A1Q9EM46</accession>
<protein>
    <submittedName>
        <fullName evidence="2">Uncharacterized protein</fullName>
    </submittedName>
</protein>
<comment type="caution">
    <text evidence="2">The sequence shown here is derived from an EMBL/GenBank/DDBJ whole genome shotgun (WGS) entry which is preliminary data.</text>
</comment>
<organism evidence="2 3">
    <name type="scientific">Symbiodinium microadriaticum</name>
    <name type="common">Dinoflagellate</name>
    <name type="synonym">Zooxanthella microadriatica</name>
    <dbReference type="NCBI Taxonomy" id="2951"/>
    <lineage>
        <taxon>Eukaryota</taxon>
        <taxon>Sar</taxon>
        <taxon>Alveolata</taxon>
        <taxon>Dinophyceae</taxon>
        <taxon>Suessiales</taxon>
        <taxon>Symbiodiniaceae</taxon>
        <taxon>Symbiodinium</taxon>
    </lineage>
</organism>
<evidence type="ECO:0000313" key="2">
    <source>
        <dbReference type="EMBL" id="OLQ08523.1"/>
    </source>
</evidence>
<dbReference type="AlphaFoldDB" id="A0A1Q9EM46"/>
<evidence type="ECO:0000313" key="3">
    <source>
        <dbReference type="Proteomes" id="UP000186817"/>
    </source>
</evidence>
<dbReference type="Proteomes" id="UP000186817">
    <property type="component" value="Unassembled WGS sequence"/>
</dbReference>
<keyword evidence="3" id="KW-1185">Reference proteome</keyword>
<dbReference type="EMBL" id="LSRX01000115">
    <property type="protein sequence ID" value="OLQ08523.1"/>
    <property type="molecule type" value="Genomic_DNA"/>
</dbReference>
<sequence>MAREHRGNLRRLHQDFDEKEDADQGSPEAALGVIKEDIIRVISEYISQDVVFLDKTECWVYATPPEKGLGTG</sequence>
<feature type="region of interest" description="Disordered" evidence="1">
    <location>
        <begin position="1"/>
        <end position="28"/>
    </location>
</feature>
<proteinExistence type="predicted"/>
<feature type="compositionally biased region" description="Basic and acidic residues" evidence="1">
    <location>
        <begin position="1"/>
        <end position="16"/>
    </location>
</feature>
<evidence type="ECO:0000256" key="1">
    <source>
        <dbReference type="SAM" id="MobiDB-lite"/>
    </source>
</evidence>
<name>A0A1Q9EM46_SYMMI</name>
<reference evidence="2 3" key="1">
    <citation type="submission" date="2016-02" db="EMBL/GenBank/DDBJ databases">
        <title>Genome analysis of coral dinoflagellate symbionts highlights evolutionary adaptations to a symbiotic lifestyle.</title>
        <authorList>
            <person name="Aranda M."/>
            <person name="Li Y."/>
            <person name="Liew Y.J."/>
            <person name="Baumgarten S."/>
            <person name="Simakov O."/>
            <person name="Wilson M."/>
            <person name="Piel J."/>
            <person name="Ashoor H."/>
            <person name="Bougouffa S."/>
            <person name="Bajic V.B."/>
            <person name="Ryu T."/>
            <person name="Ravasi T."/>
            <person name="Bayer T."/>
            <person name="Micklem G."/>
            <person name="Kim H."/>
            <person name="Bhak J."/>
            <person name="Lajeunesse T.C."/>
            <person name="Voolstra C.R."/>
        </authorList>
    </citation>
    <scope>NUCLEOTIDE SEQUENCE [LARGE SCALE GENOMIC DNA]</scope>
    <source>
        <strain evidence="2 3">CCMP2467</strain>
    </source>
</reference>
<gene>
    <name evidence="2" type="ORF">AK812_SmicGene7942</name>
</gene>